<sequence length="387" mass="43248">MSLYNAPPPPPTGLARYRLLSPRAGVHVSPIQLGAMSIGDAWSDIGMGSMDKESSFKLLDAYFDNGGNFIDTANNYQDGSSELFIGEWAEKRGIRDQLFIATKYTNNFRSRDPTLQPNAQKILFAGNNSKSLKLSFKKSLERLRTDYVDLLYVHWWDWDTSIEEVMHALHNLVVQGQVLYLGISDSPAWVVVKANAYARANALTPFVIYQGAWNVLERSFEREIIPMARSEGMALAPWNVVASGKFRTDAEEKKRLETGEKGRVIFGGDWLRNDNEKKASAALEKVAQELGAKSITAVAIAYVMQKTPFVFPIIGGRKVEHLIANLEALEISLTPEQIKYLESVAPFDTGFPNNIIGDGTFYRFVWNSVGHLDRQPALPVIQPESTK</sequence>
<keyword evidence="1" id="KW-0560">Oxidoreductase</keyword>
<dbReference type="InterPro" id="IPR023210">
    <property type="entry name" value="NADP_OxRdtase_dom"/>
</dbReference>
<evidence type="ECO:0000256" key="1">
    <source>
        <dbReference type="ARBA" id="ARBA00023002"/>
    </source>
</evidence>
<evidence type="ECO:0000313" key="5">
    <source>
        <dbReference type="Proteomes" id="UP000054270"/>
    </source>
</evidence>
<proteinExistence type="inferred from homology"/>
<dbReference type="Proteomes" id="UP000054270">
    <property type="component" value="Unassembled WGS sequence"/>
</dbReference>
<dbReference type="InterPro" id="IPR050523">
    <property type="entry name" value="AKR_Detox_Biosynth"/>
</dbReference>
<dbReference type="AlphaFoldDB" id="A0A0D2KTL6"/>
<evidence type="ECO:0000256" key="2">
    <source>
        <dbReference type="ARBA" id="ARBA00038157"/>
    </source>
</evidence>
<comment type="similarity">
    <text evidence="2">Belongs to the aldo/keto reductase family. Aldo/keto reductase 2 subfamily.</text>
</comment>
<evidence type="ECO:0000259" key="3">
    <source>
        <dbReference type="Pfam" id="PF00248"/>
    </source>
</evidence>
<name>A0A0D2KTL6_HYPSF</name>
<dbReference type="Pfam" id="PF00248">
    <property type="entry name" value="Aldo_ket_red"/>
    <property type="match status" value="1"/>
</dbReference>
<feature type="domain" description="NADP-dependent oxidoreductase" evidence="3">
    <location>
        <begin position="30"/>
        <end position="344"/>
    </location>
</feature>
<dbReference type="GO" id="GO:0016491">
    <property type="term" value="F:oxidoreductase activity"/>
    <property type="evidence" value="ECO:0007669"/>
    <property type="project" value="UniProtKB-KW"/>
</dbReference>
<accession>A0A0D2KTL6</accession>
<dbReference type="Gene3D" id="3.20.20.100">
    <property type="entry name" value="NADP-dependent oxidoreductase domain"/>
    <property type="match status" value="1"/>
</dbReference>
<dbReference type="EMBL" id="KN817595">
    <property type="protein sequence ID" value="KJA17977.1"/>
    <property type="molecule type" value="Genomic_DNA"/>
</dbReference>
<keyword evidence="5" id="KW-1185">Reference proteome</keyword>
<dbReference type="PANTHER" id="PTHR43364:SF2">
    <property type="entry name" value="ARYL-ALCOHOL DEHYDROGENASE AAD10-RELATED"/>
    <property type="match status" value="1"/>
</dbReference>
<evidence type="ECO:0000313" key="4">
    <source>
        <dbReference type="EMBL" id="KJA17977.1"/>
    </source>
</evidence>
<dbReference type="PANTHER" id="PTHR43364">
    <property type="entry name" value="NADH-SPECIFIC METHYLGLYOXAL REDUCTASE-RELATED"/>
    <property type="match status" value="1"/>
</dbReference>
<dbReference type="SUPFAM" id="SSF51430">
    <property type="entry name" value="NAD(P)-linked oxidoreductase"/>
    <property type="match status" value="1"/>
</dbReference>
<dbReference type="OrthoDB" id="48988at2759"/>
<gene>
    <name evidence="4" type="ORF">HYPSUDRAFT_191469</name>
</gene>
<dbReference type="STRING" id="945553.A0A0D2KTL6"/>
<organism evidence="4 5">
    <name type="scientific">Hypholoma sublateritium (strain FD-334 SS-4)</name>
    <dbReference type="NCBI Taxonomy" id="945553"/>
    <lineage>
        <taxon>Eukaryota</taxon>
        <taxon>Fungi</taxon>
        <taxon>Dikarya</taxon>
        <taxon>Basidiomycota</taxon>
        <taxon>Agaricomycotina</taxon>
        <taxon>Agaricomycetes</taxon>
        <taxon>Agaricomycetidae</taxon>
        <taxon>Agaricales</taxon>
        <taxon>Agaricineae</taxon>
        <taxon>Strophariaceae</taxon>
        <taxon>Hypholoma</taxon>
    </lineage>
</organism>
<dbReference type="OMA" id="MNYTHLG"/>
<reference evidence="5" key="1">
    <citation type="submission" date="2014-04" db="EMBL/GenBank/DDBJ databases">
        <title>Evolutionary Origins and Diversification of the Mycorrhizal Mutualists.</title>
        <authorList>
            <consortium name="DOE Joint Genome Institute"/>
            <consortium name="Mycorrhizal Genomics Consortium"/>
            <person name="Kohler A."/>
            <person name="Kuo A."/>
            <person name="Nagy L.G."/>
            <person name="Floudas D."/>
            <person name="Copeland A."/>
            <person name="Barry K.W."/>
            <person name="Cichocki N."/>
            <person name="Veneault-Fourrey C."/>
            <person name="LaButti K."/>
            <person name="Lindquist E.A."/>
            <person name="Lipzen A."/>
            <person name="Lundell T."/>
            <person name="Morin E."/>
            <person name="Murat C."/>
            <person name="Riley R."/>
            <person name="Ohm R."/>
            <person name="Sun H."/>
            <person name="Tunlid A."/>
            <person name="Henrissat B."/>
            <person name="Grigoriev I.V."/>
            <person name="Hibbett D.S."/>
            <person name="Martin F."/>
        </authorList>
    </citation>
    <scope>NUCLEOTIDE SEQUENCE [LARGE SCALE GENOMIC DNA]</scope>
    <source>
        <strain evidence="5">FD-334 SS-4</strain>
    </source>
</reference>
<dbReference type="InterPro" id="IPR036812">
    <property type="entry name" value="NAD(P)_OxRdtase_dom_sf"/>
</dbReference>
<protein>
    <recommendedName>
        <fullName evidence="3">NADP-dependent oxidoreductase domain-containing protein</fullName>
    </recommendedName>
</protein>